<keyword evidence="2 5" id="KW-0812">Transmembrane</keyword>
<dbReference type="InterPro" id="IPR013057">
    <property type="entry name" value="AA_transpt_TM"/>
</dbReference>
<comment type="subcellular location">
    <subcellularLocation>
        <location evidence="1">Membrane</location>
        <topology evidence="1">Multi-pass membrane protein</topology>
    </subcellularLocation>
</comment>
<dbReference type="InParanoid" id="A0A077ZY82"/>
<dbReference type="Pfam" id="PF01490">
    <property type="entry name" value="Aa_trans"/>
    <property type="match status" value="1"/>
</dbReference>
<evidence type="ECO:0000256" key="3">
    <source>
        <dbReference type="ARBA" id="ARBA00022989"/>
    </source>
</evidence>
<dbReference type="PANTHER" id="PTHR22950">
    <property type="entry name" value="AMINO ACID TRANSPORTER"/>
    <property type="match status" value="1"/>
</dbReference>
<dbReference type="AlphaFoldDB" id="A0A077ZY82"/>
<dbReference type="GO" id="GO:0016020">
    <property type="term" value="C:membrane"/>
    <property type="evidence" value="ECO:0007669"/>
    <property type="project" value="UniProtKB-SubCell"/>
</dbReference>
<evidence type="ECO:0000256" key="2">
    <source>
        <dbReference type="ARBA" id="ARBA00022692"/>
    </source>
</evidence>
<sequence>MNLLENFKISILLDQIDTEQRFKGKILKDQNSEVMAQIMSTYINSEPNVKYSSSLNTLFAFVATQLGIGILAMPCVILENGIVLGSVLIFAGGFLNYQTCSYIVEASIVTQKKKFEEISDAILGPSMNNFISMSILACLMTNLVSYICYVNNSVHAQYPKIQQKEEIPAIIVDLFGKENLPYILDDNQTGRLFWAAVFTVRFLIIIIYQVGDCISTLFAKKIECPKPYIIFRQQVPSPIESLSRASLFKFSINGAMNSFPMIFFSFCNQASIPMIYNEMKDKSVTKIKNIMILGTIISSLMFLSIGVFGYLIFIDDEEGIKKSNILLANFGESKSILLFLIICAVSPLYVLPSKETIEQLFIKRGRMSQLQNLMCTLGISIITLSLASFIPSIGDAIFIEGYTADPMTKVSSQSRR</sequence>
<keyword evidence="8" id="KW-1185">Reference proteome</keyword>
<evidence type="ECO:0000256" key="4">
    <source>
        <dbReference type="ARBA" id="ARBA00023136"/>
    </source>
</evidence>
<evidence type="ECO:0000259" key="6">
    <source>
        <dbReference type="Pfam" id="PF01490"/>
    </source>
</evidence>
<evidence type="ECO:0000313" key="7">
    <source>
        <dbReference type="EMBL" id="CDW74846.1"/>
    </source>
</evidence>
<proteinExistence type="predicted"/>
<feature type="transmembrane region" description="Helical" evidence="5">
    <location>
        <begin position="82"/>
        <end position="104"/>
    </location>
</feature>
<dbReference type="Proteomes" id="UP000039865">
    <property type="component" value="Unassembled WGS sequence"/>
</dbReference>
<feature type="transmembrane region" description="Helical" evidence="5">
    <location>
        <begin position="373"/>
        <end position="399"/>
    </location>
</feature>
<name>A0A077ZY82_STYLE</name>
<dbReference type="OMA" id="PMIYNEM"/>
<gene>
    <name evidence="7" type="primary">Contig8550.g9127</name>
    <name evidence="7" type="ORF">STYLEM_3829</name>
</gene>
<feature type="domain" description="Amino acid transporter transmembrane" evidence="6">
    <location>
        <begin position="52"/>
        <end position="397"/>
    </location>
</feature>
<feature type="transmembrane region" description="Helical" evidence="5">
    <location>
        <begin position="192"/>
        <end position="211"/>
    </location>
</feature>
<feature type="transmembrane region" description="Helical" evidence="5">
    <location>
        <begin position="58"/>
        <end position="77"/>
    </location>
</feature>
<dbReference type="OrthoDB" id="438545at2759"/>
<keyword evidence="3 5" id="KW-1133">Transmembrane helix</keyword>
<evidence type="ECO:0000256" key="5">
    <source>
        <dbReference type="SAM" id="Phobius"/>
    </source>
</evidence>
<protein>
    <recommendedName>
        <fullName evidence="6">Amino acid transporter transmembrane domain-containing protein</fullName>
    </recommendedName>
</protein>
<feature type="transmembrane region" description="Helical" evidence="5">
    <location>
        <begin position="333"/>
        <end position="352"/>
    </location>
</feature>
<feature type="transmembrane region" description="Helical" evidence="5">
    <location>
        <begin position="289"/>
        <end position="313"/>
    </location>
</feature>
<organism evidence="7 8">
    <name type="scientific">Stylonychia lemnae</name>
    <name type="common">Ciliate</name>
    <dbReference type="NCBI Taxonomy" id="5949"/>
    <lineage>
        <taxon>Eukaryota</taxon>
        <taxon>Sar</taxon>
        <taxon>Alveolata</taxon>
        <taxon>Ciliophora</taxon>
        <taxon>Intramacronucleata</taxon>
        <taxon>Spirotrichea</taxon>
        <taxon>Stichotrichia</taxon>
        <taxon>Sporadotrichida</taxon>
        <taxon>Oxytrichidae</taxon>
        <taxon>Stylonychinae</taxon>
        <taxon>Stylonychia</taxon>
    </lineage>
</organism>
<accession>A0A077ZY82</accession>
<keyword evidence="4 5" id="KW-0472">Membrane</keyword>
<evidence type="ECO:0000313" key="8">
    <source>
        <dbReference type="Proteomes" id="UP000039865"/>
    </source>
</evidence>
<reference evidence="7 8" key="1">
    <citation type="submission" date="2014-06" db="EMBL/GenBank/DDBJ databases">
        <authorList>
            <person name="Swart Estienne"/>
        </authorList>
    </citation>
    <scope>NUCLEOTIDE SEQUENCE [LARGE SCALE GENOMIC DNA]</scope>
    <source>
        <strain evidence="7 8">130c</strain>
    </source>
</reference>
<evidence type="ECO:0000256" key="1">
    <source>
        <dbReference type="ARBA" id="ARBA00004141"/>
    </source>
</evidence>
<dbReference type="EMBL" id="CCKQ01003709">
    <property type="protein sequence ID" value="CDW74846.1"/>
    <property type="molecule type" value="Genomic_DNA"/>
</dbReference>
<feature type="transmembrane region" description="Helical" evidence="5">
    <location>
        <begin position="258"/>
        <end position="277"/>
    </location>
</feature>
<dbReference type="GO" id="GO:0015179">
    <property type="term" value="F:L-amino acid transmembrane transporter activity"/>
    <property type="evidence" value="ECO:0007669"/>
    <property type="project" value="TreeGrafter"/>
</dbReference>